<gene>
    <name evidence="1" type="ORF">MELLADRAFT_113858</name>
</gene>
<evidence type="ECO:0000313" key="2">
    <source>
        <dbReference type="Proteomes" id="UP000001072"/>
    </source>
</evidence>
<dbReference type="KEGG" id="mlr:MELLADRAFT_113858"/>
<dbReference type="EMBL" id="GL883186">
    <property type="protein sequence ID" value="EGF98083.1"/>
    <property type="molecule type" value="Genomic_DNA"/>
</dbReference>
<dbReference type="InParanoid" id="F4SB93"/>
<dbReference type="HOGENOM" id="CLU_1366518_0_0_1"/>
<dbReference type="RefSeq" id="XP_007418675.1">
    <property type="nucleotide sequence ID" value="XM_007418613.1"/>
</dbReference>
<proteinExistence type="predicted"/>
<dbReference type="VEuPathDB" id="FungiDB:MELLADRAFT_113858"/>
<dbReference type="GeneID" id="18925117"/>
<protein>
    <submittedName>
        <fullName evidence="1">Uncharacterized protein</fullName>
    </submittedName>
</protein>
<dbReference type="AlphaFoldDB" id="F4SB93"/>
<keyword evidence="2" id="KW-1185">Reference proteome</keyword>
<name>F4SB93_MELLP</name>
<accession>F4SB93</accession>
<dbReference type="STRING" id="747676.F4SB93"/>
<dbReference type="Proteomes" id="UP000001072">
    <property type="component" value="Unassembled WGS sequence"/>
</dbReference>
<organism evidence="2">
    <name type="scientific">Melampsora larici-populina (strain 98AG31 / pathotype 3-4-7)</name>
    <name type="common">Poplar leaf rust fungus</name>
    <dbReference type="NCBI Taxonomy" id="747676"/>
    <lineage>
        <taxon>Eukaryota</taxon>
        <taxon>Fungi</taxon>
        <taxon>Dikarya</taxon>
        <taxon>Basidiomycota</taxon>
        <taxon>Pucciniomycotina</taxon>
        <taxon>Pucciniomycetes</taxon>
        <taxon>Pucciniales</taxon>
        <taxon>Melampsoraceae</taxon>
        <taxon>Melampsora</taxon>
    </lineage>
</organism>
<sequence length="200" mass="22445">MTRNLHSISSRAYQHKAWTNRVVHKRYLATSEWYKDFSKTDNPAKTTPSTSSLPTSGFNLFLDDPFNSSNLNINNQFGGFGFKTQFHGTSTSTAAQLGTPPQTIQNLIGSENETGMKEHPPLSPITEEHLAVNEPLIRSRICTVLKPSAHHTMIHADIIKAIGIAVPSKDERRRLNRQIDAYIKRGFLEKVAPLLRLDSH</sequence>
<reference evidence="2" key="1">
    <citation type="journal article" date="2011" name="Proc. Natl. Acad. Sci. U.S.A.">
        <title>Obligate biotrophy features unraveled by the genomic analysis of rust fungi.</title>
        <authorList>
            <person name="Duplessis S."/>
            <person name="Cuomo C.A."/>
            <person name="Lin Y.-C."/>
            <person name="Aerts A."/>
            <person name="Tisserant E."/>
            <person name="Veneault-Fourrey C."/>
            <person name="Joly D.L."/>
            <person name="Hacquard S."/>
            <person name="Amselem J."/>
            <person name="Cantarel B.L."/>
            <person name="Chiu R."/>
            <person name="Coutinho P.M."/>
            <person name="Feau N."/>
            <person name="Field M."/>
            <person name="Frey P."/>
            <person name="Gelhaye E."/>
            <person name="Goldberg J."/>
            <person name="Grabherr M.G."/>
            <person name="Kodira C.D."/>
            <person name="Kohler A."/>
            <person name="Kuees U."/>
            <person name="Lindquist E.A."/>
            <person name="Lucas S.M."/>
            <person name="Mago R."/>
            <person name="Mauceli E."/>
            <person name="Morin E."/>
            <person name="Murat C."/>
            <person name="Pangilinan J.L."/>
            <person name="Park R."/>
            <person name="Pearson M."/>
            <person name="Quesneville H."/>
            <person name="Rouhier N."/>
            <person name="Sakthikumar S."/>
            <person name="Salamov A.A."/>
            <person name="Schmutz J."/>
            <person name="Selles B."/>
            <person name="Shapiro H."/>
            <person name="Tanguay P."/>
            <person name="Tuskan G.A."/>
            <person name="Henrissat B."/>
            <person name="Van de Peer Y."/>
            <person name="Rouze P."/>
            <person name="Ellis J.G."/>
            <person name="Dodds P.N."/>
            <person name="Schein J.E."/>
            <person name="Zhong S."/>
            <person name="Hamelin R.C."/>
            <person name="Grigoriev I.V."/>
            <person name="Szabo L.J."/>
            <person name="Martin F."/>
        </authorList>
    </citation>
    <scope>NUCLEOTIDE SEQUENCE [LARGE SCALE GENOMIC DNA]</scope>
    <source>
        <strain evidence="2">98AG31 / pathotype 3-4-7</strain>
    </source>
</reference>
<evidence type="ECO:0000313" key="1">
    <source>
        <dbReference type="EMBL" id="EGF98083.1"/>
    </source>
</evidence>
<dbReference type="OrthoDB" id="10534462at2759"/>